<dbReference type="EMBL" id="JAGYWB010000019">
    <property type="protein sequence ID" value="KAI0488738.1"/>
    <property type="molecule type" value="Genomic_DNA"/>
</dbReference>
<dbReference type="GO" id="GO:0046983">
    <property type="term" value="F:protein dimerization activity"/>
    <property type="evidence" value="ECO:0007669"/>
    <property type="project" value="InterPro"/>
</dbReference>
<dbReference type="SUPFAM" id="SSF53098">
    <property type="entry name" value="Ribonuclease H-like"/>
    <property type="match status" value="1"/>
</dbReference>
<proteinExistence type="predicted"/>
<name>A0A8T3A2V4_DENNO</name>
<evidence type="ECO:0000313" key="8">
    <source>
        <dbReference type="Proteomes" id="UP000829196"/>
    </source>
</evidence>
<dbReference type="InterPro" id="IPR012337">
    <property type="entry name" value="RNaseH-like_sf"/>
</dbReference>
<dbReference type="GO" id="GO:0008270">
    <property type="term" value="F:zinc ion binding"/>
    <property type="evidence" value="ECO:0007669"/>
    <property type="project" value="UniProtKB-KW"/>
</dbReference>
<keyword evidence="2" id="KW-0479">Metal-binding</keyword>
<keyword evidence="3" id="KW-0863">Zinc-finger</keyword>
<evidence type="ECO:0000259" key="6">
    <source>
        <dbReference type="Pfam" id="PF05699"/>
    </source>
</evidence>
<keyword evidence="8" id="KW-1185">Reference proteome</keyword>
<dbReference type="InterPro" id="IPR052035">
    <property type="entry name" value="ZnF_BED_domain_contain"/>
</dbReference>
<feature type="domain" description="HAT C-terminal dimerisation" evidence="6">
    <location>
        <begin position="183"/>
        <end position="266"/>
    </location>
</feature>
<keyword evidence="4" id="KW-0862">Zinc</keyword>
<dbReference type="PANTHER" id="PTHR46481">
    <property type="entry name" value="ZINC FINGER BED DOMAIN-CONTAINING PROTEIN 4"/>
    <property type="match status" value="1"/>
</dbReference>
<protein>
    <recommendedName>
        <fullName evidence="6">HAT C-terminal dimerisation domain-containing protein</fullName>
    </recommendedName>
</protein>
<evidence type="ECO:0000256" key="2">
    <source>
        <dbReference type="ARBA" id="ARBA00022723"/>
    </source>
</evidence>
<organism evidence="7 8">
    <name type="scientific">Dendrobium nobile</name>
    <name type="common">Orchid</name>
    <dbReference type="NCBI Taxonomy" id="94219"/>
    <lineage>
        <taxon>Eukaryota</taxon>
        <taxon>Viridiplantae</taxon>
        <taxon>Streptophyta</taxon>
        <taxon>Embryophyta</taxon>
        <taxon>Tracheophyta</taxon>
        <taxon>Spermatophyta</taxon>
        <taxon>Magnoliopsida</taxon>
        <taxon>Liliopsida</taxon>
        <taxon>Asparagales</taxon>
        <taxon>Orchidaceae</taxon>
        <taxon>Epidendroideae</taxon>
        <taxon>Malaxideae</taxon>
        <taxon>Dendrobiinae</taxon>
        <taxon>Dendrobium</taxon>
    </lineage>
</organism>
<gene>
    <name evidence="7" type="ORF">KFK09_028577</name>
</gene>
<evidence type="ECO:0000256" key="5">
    <source>
        <dbReference type="ARBA" id="ARBA00023242"/>
    </source>
</evidence>
<comment type="subcellular location">
    <subcellularLocation>
        <location evidence="1">Nucleus</location>
    </subcellularLocation>
</comment>
<dbReference type="PANTHER" id="PTHR46481:SF10">
    <property type="entry name" value="ZINC FINGER BED DOMAIN-CONTAINING PROTEIN 39"/>
    <property type="match status" value="1"/>
</dbReference>
<dbReference type="InterPro" id="IPR008906">
    <property type="entry name" value="HATC_C_dom"/>
</dbReference>
<dbReference type="OrthoDB" id="1733466at2759"/>
<dbReference type="Proteomes" id="UP000829196">
    <property type="component" value="Unassembled WGS sequence"/>
</dbReference>
<evidence type="ECO:0000256" key="4">
    <source>
        <dbReference type="ARBA" id="ARBA00022833"/>
    </source>
</evidence>
<dbReference type="AlphaFoldDB" id="A0A8T3A2V4"/>
<reference evidence="7" key="1">
    <citation type="journal article" date="2022" name="Front. Genet.">
        <title>Chromosome-Scale Assembly of the Dendrobium nobile Genome Provides Insights Into the Molecular Mechanism of the Biosynthesis of the Medicinal Active Ingredient of Dendrobium.</title>
        <authorList>
            <person name="Xu Q."/>
            <person name="Niu S.-C."/>
            <person name="Li K.-L."/>
            <person name="Zheng P.-J."/>
            <person name="Zhang X.-J."/>
            <person name="Jia Y."/>
            <person name="Liu Y."/>
            <person name="Niu Y.-X."/>
            <person name="Yu L.-H."/>
            <person name="Chen D.-F."/>
            <person name="Zhang G.-Q."/>
        </authorList>
    </citation>
    <scope>NUCLEOTIDE SEQUENCE</scope>
    <source>
        <tissue evidence="7">Leaf</tissue>
    </source>
</reference>
<keyword evidence="5" id="KW-0539">Nucleus</keyword>
<evidence type="ECO:0000256" key="3">
    <source>
        <dbReference type="ARBA" id="ARBA00022771"/>
    </source>
</evidence>
<comment type="caution">
    <text evidence="7">The sequence shown here is derived from an EMBL/GenBank/DDBJ whole genome shotgun (WGS) entry which is preliminary data.</text>
</comment>
<accession>A0A8T3A2V4</accession>
<dbReference type="Pfam" id="PF05699">
    <property type="entry name" value="Dimer_Tnp_hAT"/>
    <property type="match status" value="1"/>
</dbReference>
<dbReference type="GO" id="GO:0005634">
    <property type="term" value="C:nucleus"/>
    <property type="evidence" value="ECO:0007669"/>
    <property type="project" value="UniProtKB-SubCell"/>
</dbReference>
<sequence length="293" mass="33131">MTITAHYVDSQWKLQKRVLNFLHLSPPHTATEIVDTFYKALCEWGVEDKVFIISVDNASNNDRAMKLLKDSFRVKKKLFFGGRLFHVRCCAHILNLIVKDGVKTVEYIIDKIRDTVNFFNASEARSSEAGLDGDVGIAGGSSRSITNSLQSVDHQSNSKKYSGWHDFTSFVSSKTSTRSIKSDLDNYLEDGLELCSEWQKFVVIAWWKNNRAKYRILSRMAVDILSIPVSTVASESTFSAGERVVDTYRSKLGVDTVQALLCGSNWVRCHYGLKGRVKEEEEDEEVEIVLPIT</sequence>
<evidence type="ECO:0000256" key="1">
    <source>
        <dbReference type="ARBA" id="ARBA00004123"/>
    </source>
</evidence>
<evidence type="ECO:0000313" key="7">
    <source>
        <dbReference type="EMBL" id="KAI0488738.1"/>
    </source>
</evidence>